<evidence type="ECO:0000259" key="9">
    <source>
        <dbReference type="PROSITE" id="PS51294"/>
    </source>
</evidence>
<reference evidence="10 11" key="1">
    <citation type="journal article" date="2020" name="IScience">
        <title>Genome Sequencing of the Endangered Kingdonia uniflora (Circaeasteraceae, Ranunculales) Reveals Potential Mechanisms of Evolutionary Specialization.</title>
        <authorList>
            <person name="Sun Y."/>
            <person name="Deng T."/>
            <person name="Zhang A."/>
            <person name="Moore M.J."/>
            <person name="Landis J.B."/>
            <person name="Lin N."/>
            <person name="Zhang H."/>
            <person name="Zhang X."/>
            <person name="Huang J."/>
            <person name="Zhang X."/>
            <person name="Sun H."/>
            <person name="Wang H."/>
        </authorList>
    </citation>
    <scope>NUCLEOTIDE SEQUENCE [LARGE SCALE GENOMIC DNA]</scope>
    <source>
        <strain evidence="10">TB1705</strain>
        <tissue evidence="10">Leaf</tissue>
    </source>
</reference>
<dbReference type="PROSITE" id="PS51294">
    <property type="entry name" value="HTH_MYB"/>
    <property type="match status" value="1"/>
</dbReference>
<keyword evidence="3" id="KW-0238">DNA-binding</keyword>
<feature type="compositionally biased region" description="Basic and acidic residues" evidence="6">
    <location>
        <begin position="104"/>
        <end position="115"/>
    </location>
</feature>
<evidence type="ECO:0000256" key="6">
    <source>
        <dbReference type="SAM" id="MobiDB-lite"/>
    </source>
</evidence>
<dbReference type="NCBIfam" id="TIGR01557">
    <property type="entry name" value="myb_SHAQKYF"/>
    <property type="match status" value="1"/>
</dbReference>
<dbReference type="EMBL" id="JACGCM010001726">
    <property type="protein sequence ID" value="KAF6150729.1"/>
    <property type="molecule type" value="Genomic_DNA"/>
</dbReference>
<dbReference type="OrthoDB" id="118550at2759"/>
<dbReference type="FunFam" id="1.10.10.60:FF:000009">
    <property type="entry name" value="transcription factor MYB1R1"/>
    <property type="match status" value="1"/>
</dbReference>
<dbReference type="PROSITE" id="PS50090">
    <property type="entry name" value="MYB_LIKE"/>
    <property type="match status" value="2"/>
</dbReference>
<comment type="subcellular location">
    <subcellularLocation>
        <location evidence="1">Nucleus</location>
    </subcellularLocation>
</comment>
<evidence type="ECO:0000313" key="10">
    <source>
        <dbReference type="EMBL" id="KAF6150729.1"/>
    </source>
</evidence>
<dbReference type="InterPro" id="IPR006447">
    <property type="entry name" value="Myb_dom_plants"/>
</dbReference>
<keyword evidence="2" id="KW-0805">Transcription regulation</keyword>
<name>A0A7J7M771_9MAGN</name>
<comment type="caution">
    <text evidence="10">The sequence shown here is derived from an EMBL/GenBank/DDBJ whole genome shotgun (WGS) entry which is preliminary data.</text>
</comment>
<gene>
    <name evidence="10" type="ORF">GIB67_020812</name>
</gene>
<feature type="domain" description="SANT" evidence="8">
    <location>
        <begin position="112"/>
        <end position="160"/>
    </location>
</feature>
<keyword evidence="11" id="KW-1185">Reference proteome</keyword>
<dbReference type="InterPro" id="IPR001005">
    <property type="entry name" value="SANT/Myb"/>
</dbReference>
<dbReference type="PANTHER" id="PTHR44042:SF66">
    <property type="entry name" value="MYB FAMILY TRANSCRIPTION FACTOR"/>
    <property type="match status" value="1"/>
</dbReference>
<evidence type="ECO:0000259" key="8">
    <source>
        <dbReference type="PROSITE" id="PS51293"/>
    </source>
</evidence>
<evidence type="ECO:0000256" key="2">
    <source>
        <dbReference type="ARBA" id="ARBA00023015"/>
    </source>
</evidence>
<evidence type="ECO:0000313" key="11">
    <source>
        <dbReference type="Proteomes" id="UP000541444"/>
    </source>
</evidence>
<accession>A0A7J7M771</accession>
<dbReference type="InterPro" id="IPR017884">
    <property type="entry name" value="SANT_dom"/>
</dbReference>
<dbReference type="FunFam" id="1.10.10.60:FF:000154">
    <property type="entry name" value="Transcription factor SRM1"/>
    <property type="match status" value="1"/>
</dbReference>
<evidence type="ECO:0000256" key="1">
    <source>
        <dbReference type="ARBA" id="ARBA00004123"/>
    </source>
</evidence>
<evidence type="ECO:0000256" key="5">
    <source>
        <dbReference type="ARBA" id="ARBA00023242"/>
    </source>
</evidence>
<dbReference type="PROSITE" id="PS51293">
    <property type="entry name" value="SANT"/>
    <property type="match status" value="1"/>
</dbReference>
<keyword evidence="4" id="KW-0804">Transcription</keyword>
<dbReference type="GO" id="GO:0003677">
    <property type="term" value="F:DNA binding"/>
    <property type="evidence" value="ECO:0007669"/>
    <property type="project" value="UniProtKB-KW"/>
</dbReference>
<dbReference type="SMART" id="SM00717">
    <property type="entry name" value="SANT"/>
    <property type="match status" value="2"/>
</dbReference>
<dbReference type="PANTHER" id="PTHR44042">
    <property type="entry name" value="DUPLICATED HOMEODOMAIN-LIKE SUPERFAMILY PROTEIN-RELATED"/>
    <property type="match status" value="1"/>
</dbReference>
<sequence>MTTDATCNLSEWTREQDKAFENALAVFTADSAEWWEKIAAKVPGKSIEEIKHHYELLVEDIEAIESGKVPLPCYVSPSKTIAGKKDSPSQTDGSRKRKASSSNQERRKGLPWSEEEHRSFLRGLNKYGKGDWRNISRQFVISRTPTQVASHAQKYFIRLNNSANKERRRSSIHDITSPYNGDIIIPGLQGSILTGQTDGSSSSAQTSTEGLNEDGVYGYKIGQSPLASAVNIPMNHPALTQMAYDCDPQSIYPWFLDSE</sequence>
<evidence type="ECO:0000256" key="3">
    <source>
        <dbReference type="ARBA" id="ARBA00023125"/>
    </source>
</evidence>
<feature type="domain" description="Myb-like" evidence="7">
    <location>
        <begin position="104"/>
        <end position="156"/>
    </location>
</feature>
<evidence type="ECO:0000256" key="4">
    <source>
        <dbReference type="ARBA" id="ARBA00023163"/>
    </source>
</evidence>
<dbReference type="Gene3D" id="1.10.10.60">
    <property type="entry name" value="Homeodomain-like"/>
    <property type="match status" value="2"/>
</dbReference>
<organism evidence="10 11">
    <name type="scientific">Kingdonia uniflora</name>
    <dbReference type="NCBI Taxonomy" id="39325"/>
    <lineage>
        <taxon>Eukaryota</taxon>
        <taxon>Viridiplantae</taxon>
        <taxon>Streptophyta</taxon>
        <taxon>Embryophyta</taxon>
        <taxon>Tracheophyta</taxon>
        <taxon>Spermatophyta</taxon>
        <taxon>Magnoliopsida</taxon>
        <taxon>Ranunculales</taxon>
        <taxon>Circaeasteraceae</taxon>
        <taxon>Kingdonia</taxon>
    </lineage>
</organism>
<dbReference type="InterPro" id="IPR017930">
    <property type="entry name" value="Myb_dom"/>
</dbReference>
<dbReference type="SUPFAM" id="SSF46689">
    <property type="entry name" value="Homeodomain-like"/>
    <property type="match status" value="2"/>
</dbReference>
<feature type="region of interest" description="Disordered" evidence="6">
    <location>
        <begin position="77"/>
        <end position="115"/>
    </location>
</feature>
<dbReference type="Pfam" id="PF00249">
    <property type="entry name" value="Myb_DNA-binding"/>
    <property type="match status" value="2"/>
</dbReference>
<dbReference type="InterPro" id="IPR009057">
    <property type="entry name" value="Homeodomain-like_sf"/>
</dbReference>
<proteinExistence type="predicted"/>
<keyword evidence="5" id="KW-0539">Nucleus</keyword>
<dbReference type="Proteomes" id="UP000541444">
    <property type="component" value="Unassembled WGS sequence"/>
</dbReference>
<dbReference type="GO" id="GO:0005634">
    <property type="term" value="C:nucleus"/>
    <property type="evidence" value="ECO:0007669"/>
    <property type="project" value="UniProtKB-SubCell"/>
</dbReference>
<dbReference type="AlphaFoldDB" id="A0A7J7M771"/>
<protein>
    <submittedName>
        <fullName evidence="10">Uncharacterized protein</fullName>
    </submittedName>
</protein>
<evidence type="ECO:0000259" key="7">
    <source>
        <dbReference type="PROSITE" id="PS50090"/>
    </source>
</evidence>
<feature type="domain" description="Myb-like" evidence="7">
    <location>
        <begin position="10"/>
        <end position="58"/>
    </location>
</feature>
<dbReference type="CDD" id="cd00167">
    <property type="entry name" value="SANT"/>
    <property type="match status" value="2"/>
</dbReference>
<feature type="domain" description="HTH myb-type" evidence="9">
    <location>
        <begin position="104"/>
        <end position="160"/>
    </location>
</feature>